<proteinExistence type="predicted"/>
<evidence type="ECO:0000256" key="4">
    <source>
        <dbReference type="ARBA" id="ARBA00022989"/>
    </source>
</evidence>
<keyword evidence="5 6" id="KW-0472">Membrane</keyword>
<keyword evidence="2" id="KW-1003">Cell membrane</keyword>
<dbReference type="Pfam" id="PF00482">
    <property type="entry name" value="T2SSF"/>
    <property type="match status" value="1"/>
</dbReference>
<dbReference type="EMBL" id="NEVK01000006">
    <property type="protein sequence ID" value="OZI17821.1"/>
    <property type="molecule type" value="Genomic_DNA"/>
</dbReference>
<evidence type="ECO:0000256" key="2">
    <source>
        <dbReference type="ARBA" id="ARBA00022475"/>
    </source>
</evidence>
<feature type="transmembrane region" description="Helical" evidence="6">
    <location>
        <begin position="110"/>
        <end position="127"/>
    </location>
</feature>
<evidence type="ECO:0000259" key="7">
    <source>
        <dbReference type="Pfam" id="PF00482"/>
    </source>
</evidence>
<evidence type="ECO:0000256" key="6">
    <source>
        <dbReference type="SAM" id="Phobius"/>
    </source>
</evidence>
<dbReference type="PANTHER" id="PTHR35007">
    <property type="entry name" value="INTEGRAL MEMBRANE PROTEIN-RELATED"/>
    <property type="match status" value="1"/>
</dbReference>
<dbReference type="Proteomes" id="UP000216947">
    <property type="component" value="Unassembled WGS sequence"/>
</dbReference>
<dbReference type="GO" id="GO:0005886">
    <property type="term" value="C:plasma membrane"/>
    <property type="evidence" value="ECO:0007669"/>
    <property type="project" value="UniProtKB-SubCell"/>
</dbReference>
<evidence type="ECO:0000256" key="3">
    <source>
        <dbReference type="ARBA" id="ARBA00022692"/>
    </source>
</evidence>
<evidence type="ECO:0000256" key="1">
    <source>
        <dbReference type="ARBA" id="ARBA00004651"/>
    </source>
</evidence>
<feature type="domain" description="Type II secretion system protein GspF" evidence="7">
    <location>
        <begin position="144"/>
        <end position="269"/>
    </location>
</feature>
<dbReference type="PANTHER" id="PTHR35007:SF1">
    <property type="entry name" value="PILUS ASSEMBLY PROTEIN"/>
    <property type="match status" value="1"/>
</dbReference>
<dbReference type="InterPro" id="IPR018076">
    <property type="entry name" value="T2SS_GspF_dom"/>
</dbReference>
<dbReference type="InterPro" id="IPR042094">
    <property type="entry name" value="T2SS_GspF_sf"/>
</dbReference>
<gene>
    <name evidence="8" type="ORF">CAL19_12025</name>
</gene>
<feature type="transmembrane region" description="Helical" evidence="6">
    <location>
        <begin position="6"/>
        <end position="22"/>
    </location>
</feature>
<accession>A0A261QYL9</accession>
<organism evidence="8 9">
    <name type="scientific">Bordetella genomosp. 7</name>
    <dbReference type="NCBI Taxonomy" id="1416805"/>
    <lineage>
        <taxon>Bacteria</taxon>
        <taxon>Pseudomonadati</taxon>
        <taxon>Pseudomonadota</taxon>
        <taxon>Betaproteobacteria</taxon>
        <taxon>Burkholderiales</taxon>
        <taxon>Alcaligenaceae</taxon>
        <taxon>Bordetella</taxon>
    </lineage>
</organism>
<keyword evidence="3 6" id="KW-0812">Transmembrane</keyword>
<evidence type="ECO:0000256" key="5">
    <source>
        <dbReference type="ARBA" id="ARBA00023136"/>
    </source>
</evidence>
<feature type="transmembrane region" description="Helical" evidence="6">
    <location>
        <begin position="284"/>
        <end position="304"/>
    </location>
</feature>
<dbReference type="RefSeq" id="WP_094796887.1">
    <property type="nucleotide sequence ID" value="NZ_NEVK01000006.1"/>
</dbReference>
<protein>
    <submittedName>
        <fullName evidence="8">Type II secretion protein F</fullName>
    </submittedName>
</protein>
<feature type="transmembrane region" description="Helical" evidence="6">
    <location>
        <begin position="85"/>
        <end position="104"/>
    </location>
</feature>
<evidence type="ECO:0000313" key="8">
    <source>
        <dbReference type="EMBL" id="OZI17821.1"/>
    </source>
</evidence>
<keyword evidence="9" id="KW-1185">Reference proteome</keyword>
<sequence>MTAAIILALAALVFVAGAALLWRQAGQGQRRKATSVFLERQLSQASQTGESADRDTDRSPMAVVRSGIEQWDVLLRCAGIRQTPGFYIAIAGLLAAAVLLAALFAGAVSAIVAAVVVLVGVYFSIWLRADKRRQRMFDQLPEMLEAMVRLITIGNSMAAAFQAASANTNEPLREVVEKAAQLSRSTQELDVALSNVARQYDFEELQLLAAVVRVAQKYGGRSDVVLERIAAFMRDVAQARGELVAASAEIRLSAWVLALMPLGIACYIMFTNNAMFMDMWDDPLGFKMLIAALVLQAGGSYWLYRMTKSI</sequence>
<comment type="subcellular location">
    <subcellularLocation>
        <location evidence="1">Cell membrane</location>
        <topology evidence="1">Multi-pass membrane protein</topology>
    </subcellularLocation>
</comment>
<reference evidence="9" key="1">
    <citation type="submission" date="2017-05" db="EMBL/GenBank/DDBJ databases">
        <title>Complete and WGS of Bordetella genogroups.</title>
        <authorList>
            <person name="Spilker T."/>
            <person name="Lipuma J."/>
        </authorList>
    </citation>
    <scope>NUCLEOTIDE SEQUENCE [LARGE SCALE GENOMIC DNA]</scope>
    <source>
        <strain evidence="9">AU18089</strain>
    </source>
</reference>
<evidence type="ECO:0000313" key="9">
    <source>
        <dbReference type="Proteomes" id="UP000216947"/>
    </source>
</evidence>
<comment type="caution">
    <text evidence="8">The sequence shown here is derived from an EMBL/GenBank/DDBJ whole genome shotgun (WGS) entry which is preliminary data.</text>
</comment>
<feature type="transmembrane region" description="Helical" evidence="6">
    <location>
        <begin position="252"/>
        <end position="272"/>
    </location>
</feature>
<dbReference type="Gene3D" id="1.20.81.30">
    <property type="entry name" value="Type II secretion system (T2SS), domain F"/>
    <property type="match status" value="1"/>
</dbReference>
<keyword evidence="4 6" id="KW-1133">Transmembrane helix</keyword>
<name>A0A261QYL9_9BORD</name>
<dbReference type="AlphaFoldDB" id="A0A261QYL9"/>